<dbReference type="SUPFAM" id="SSF52540">
    <property type="entry name" value="P-loop containing nucleoside triphosphate hydrolases"/>
    <property type="match status" value="1"/>
</dbReference>
<evidence type="ECO:0000256" key="4">
    <source>
        <dbReference type="ARBA" id="ARBA00022840"/>
    </source>
</evidence>
<accession>A0A0A9X8M0</accession>
<gene>
    <name evidence="6" type="ORF">CM83_15959</name>
</gene>
<evidence type="ECO:0000256" key="3">
    <source>
        <dbReference type="ARBA" id="ARBA00022806"/>
    </source>
</evidence>
<dbReference type="PANTHER" id="PTHR47959">
    <property type="entry name" value="ATP-DEPENDENT RNA HELICASE RHLE-RELATED"/>
    <property type="match status" value="1"/>
</dbReference>
<dbReference type="PROSITE" id="PS51194">
    <property type="entry name" value="HELICASE_CTER"/>
    <property type="match status" value="1"/>
</dbReference>
<dbReference type="GO" id="GO:0005524">
    <property type="term" value="F:ATP binding"/>
    <property type="evidence" value="ECO:0007669"/>
    <property type="project" value="UniProtKB-KW"/>
</dbReference>
<organism evidence="6">
    <name type="scientific">Lygus hesperus</name>
    <name type="common">Western plant bug</name>
    <dbReference type="NCBI Taxonomy" id="30085"/>
    <lineage>
        <taxon>Eukaryota</taxon>
        <taxon>Metazoa</taxon>
        <taxon>Ecdysozoa</taxon>
        <taxon>Arthropoda</taxon>
        <taxon>Hexapoda</taxon>
        <taxon>Insecta</taxon>
        <taxon>Pterygota</taxon>
        <taxon>Neoptera</taxon>
        <taxon>Paraneoptera</taxon>
        <taxon>Hemiptera</taxon>
        <taxon>Heteroptera</taxon>
        <taxon>Panheteroptera</taxon>
        <taxon>Cimicomorpha</taxon>
        <taxon>Miridae</taxon>
        <taxon>Mirini</taxon>
        <taxon>Lygus</taxon>
    </lineage>
</organism>
<reference evidence="6" key="2">
    <citation type="submission" date="2014-07" db="EMBL/GenBank/DDBJ databases">
        <authorList>
            <person name="Hull J."/>
        </authorList>
    </citation>
    <scope>NUCLEOTIDE SEQUENCE</scope>
</reference>
<keyword evidence="1" id="KW-0547">Nucleotide-binding</keyword>
<name>A0A0A9X8M0_LYGHE</name>
<feature type="non-terminal residue" evidence="6">
    <location>
        <position position="172"/>
    </location>
</feature>
<evidence type="ECO:0000256" key="1">
    <source>
        <dbReference type="ARBA" id="ARBA00022741"/>
    </source>
</evidence>
<dbReference type="EMBL" id="GBHO01026537">
    <property type="protein sequence ID" value="JAG17067.1"/>
    <property type="molecule type" value="Transcribed_RNA"/>
</dbReference>
<keyword evidence="4" id="KW-0067">ATP-binding</keyword>
<dbReference type="SMART" id="SM00490">
    <property type="entry name" value="HELICc"/>
    <property type="match status" value="1"/>
</dbReference>
<dbReference type="InterPro" id="IPR027417">
    <property type="entry name" value="P-loop_NTPase"/>
</dbReference>
<dbReference type="InterPro" id="IPR001650">
    <property type="entry name" value="Helicase_C-like"/>
</dbReference>
<dbReference type="GO" id="GO:0005829">
    <property type="term" value="C:cytosol"/>
    <property type="evidence" value="ECO:0007669"/>
    <property type="project" value="TreeGrafter"/>
</dbReference>
<keyword evidence="3 6" id="KW-0347">Helicase</keyword>
<evidence type="ECO:0000259" key="5">
    <source>
        <dbReference type="PROSITE" id="PS51194"/>
    </source>
</evidence>
<dbReference type="InterPro" id="IPR050079">
    <property type="entry name" value="DEAD_box_RNA_helicase"/>
</dbReference>
<sequence>KKNIQFIFCGTTAAAGAVRRATMQVASHVFRQRQLTRITADDNTHVLHSSNISIVNIRPGDQNILSIVLQILRKQLTGDQRALVFCNSLAAVRAVTHFLTENTVVSGSLHGELPNSLRARYWRNFLNGDTKVLVCTDVAARGLDIANLQLVINVDYPRTFVDFLHRANRVSR</sequence>
<dbReference type="GO" id="GO:0003724">
    <property type="term" value="F:RNA helicase activity"/>
    <property type="evidence" value="ECO:0007669"/>
    <property type="project" value="TreeGrafter"/>
</dbReference>
<proteinExistence type="predicted"/>
<feature type="non-terminal residue" evidence="6">
    <location>
        <position position="1"/>
    </location>
</feature>
<protein>
    <submittedName>
        <fullName evidence="6">DEAD-box ATP-dependent RNA helicase 39</fullName>
    </submittedName>
</protein>
<dbReference type="CDD" id="cd18787">
    <property type="entry name" value="SF2_C_DEAD"/>
    <property type="match status" value="1"/>
</dbReference>
<keyword evidence="2" id="KW-0378">Hydrolase</keyword>
<dbReference type="AlphaFoldDB" id="A0A0A9X8M0"/>
<dbReference type="GO" id="GO:0016787">
    <property type="term" value="F:hydrolase activity"/>
    <property type="evidence" value="ECO:0007669"/>
    <property type="project" value="UniProtKB-KW"/>
</dbReference>
<feature type="domain" description="Helicase C-terminal" evidence="5">
    <location>
        <begin position="63"/>
        <end position="172"/>
    </location>
</feature>
<evidence type="ECO:0000256" key="2">
    <source>
        <dbReference type="ARBA" id="ARBA00022801"/>
    </source>
</evidence>
<dbReference type="PANTHER" id="PTHR47959:SF1">
    <property type="entry name" value="ATP-DEPENDENT RNA HELICASE DBPA"/>
    <property type="match status" value="1"/>
</dbReference>
<dbReference type="Pfam" id="PF00271">
    <property type="entry name" value="Helicase_C"/>
    <property type="match status" value="1"/>
</dbReference>
<dbReference type="Gene3D" id="3.40.50.300">
    <property type="entry name" value="P-loop containing nucleotide triphosphate hydrolases"/>
    <property type="match status" value="1"/>
</dbReference>
<evidence type="ECO:0000313" key="6">
    <source>
        <dbReference type="EMBL" id="JAG17067.1"/>
    </source>
</evidence>
<reference evidence="6" key="1">
    <citation type="journal article" date="2014" name="PLoS ONE">
        <title>Transcriptome-Based Identification of ABC Transporters in the Western Tarnished Plant Bug Lygus hesperus.</title>
        <authorList>
            <person name="Hull J.J."/>
            <person name="Chaney K."/>
            <person name="Geib S.M."/>
            <person name="Fabrick J.A."/>
            <person name="Brent C.S."/>
            <person name="Walsh D."/>
            <person name="Lavine L.C."/>
        </authorList>
    </citation>
    <scope>NUCLEOTIDE SEQUENCE</scope>
</reference>